<reference evidence="4" key="1">
    <citation type="journal article" date="2020" name="Phytopathology">
        <title>Genome Sequence Resources of Colletotrichum truncatum, C. plurivorum, C. musicola, and C. sojae: Four Species Pathogenic to Soybean (Glycine max).</title>
        <authorList>
            <person name="Rogerio F."/>
            <person name="Boufleur T.R."/>
            <person name="Ciampi-Guillardi M."/>
            <person name="Sukno S.A."/>
            <person name="Thon M.R."/>
            <person name="Massola Junior N.S."/>
            <person name="Baroncelli R."/>
        </authorList>
    </citation>
    <scope>NUCLEOTIDE SEQUENCE</scope>
    <source>
        <strain evidence="4">LFN0074</strain>
    </source>
</reference>
<dbReference type="OrthoDB" id="20872at2759"/>
<feature type="region of interest" description="Disordered" evidence="1">
    <location>
        <begin position="324"/>
        <end position="362"/>
    </location>
</feature>
<feature type="domain" description="Heterokaryon incompatibility" evidence="2">
    <location>
        <begin position="21"/>
        <end position="106"/>
    </location>
</feature>
<evidence type="ECO:0000259" key="3">
    <source>
        <dbReference type="Pfam" id="PF26640"/>
    </source>
</evidence>
<evidence type="ECO:0000313" key="4">
    <source>
        <dbReference type="EMBL" id="KAF6800314.1"/>
    </source>
</evidence>
<feature type="compositionally biased region" description="Low complexity" evidence="1">
    <location>
        <begin position="324"/>
        <end position="343"/>
    </location>
</feature>
<dbReference type="PANTHER" id="PTHR10622:SF10">
    <property type="entry name" value="HET DOMAIN-CONTAINING PROTEIN"/>
    <property type="match status" value="1"/>
</dbReference>
<evidence type="ECO:0000256" key="1">
    <source>
        <dbReference type="SAM" id="MobiDB-lite"/>
    </source>
</evidence>
<protein>
    <submittedName>
        <fullName evidence="4">Het domain protein</fullName>
    </submittedName>
</protein>
<dbReference type="AlphaFoldDB" id="A0A8H6IVS0"/>
<name>A0A8H6IVS0_9PEZI</name>
<feature type="compositionally biased region" description="Low complexity" evidence="1">
    <location>
        <begin position="439"/>
        <end position="461"/>
    </location>
</feature>
<dbReference type="PANTHER" id="PTHR10622">
    <property type="entry name" value="HET DOMAIN-CONTAINING PROTEIN"/>
    <property type="match status" value="1"/>
</dbReference>
<keyword evidence="5" id="KW-1185">Reference proteome</keyword>
<comment type="caution">
    <text evidence="4">The sequence shown here is derived from an EMBL/GenBank/DDBJ whole genome shotgun (WGS) entry which is preliminary data.</text>
</comment>
<dbReference type="EMBL" id="WIGM01001339">
    <property type="protein sequence ID" value="KAF6800314.1"/>
    <property type="molecule type" value="Genomic_DNA"/>
</dbReference>
<dbReference type="InterPro" id="IPR058525">
    <property type="entry name" value="DUF8212"/>
</dbReference>
<dbReference type="InterPro" id="IPR010730">
    <property type="entry name" value="HET"/>
</dbReference>
<evidence type="ECO:0000259" key="2">
    <source>
        <dbReference type="Pfam" id="PF06985"/>
    </source>
</evidence>
<proteinExistence type="predicted"/>
<organism evidence="4 5">
    <name type="scientific">Colletotrichum musicola</name>
    <dbReference type="NCBI Taxonomy" id="2175873"/>
    <lineage>
        <taxon>Eukaryota</taxon>
        <taxon>Fungi</taxon>
        <taxon>Dikarya</taxon>
        <taxon>Ascomycota</taxon>
        <taxon>Pezizomycotina</taxon>
        <taxon>Sordariomycetes</taxon>
        <taxon>Hypocreomycetidae</taxon>
        <taxon>Glomerellales</taxon>
        <taxon>Glomerellaceae</taxon>
        <taxon>Colletotrichum</taxon>
        <taxon>Colletotrichum orchidearum species complex</taxon>
    </lineage>
</organism>
<dbReference type="Proteomes" id="UP000639643">
    <property type="component" value="Unassembled WGS sequence"/>
</dbReference>
<dbReference type="Pfam" id="PF06985">
    <property type="entry name" value="HET"/>
    <property type="match status" value="1"/>
</dbReference>
<feature type="domain" description="DUF8212" evidence="3">
    <location>
        <begin position="231"/>
        <end position="315"/>
    </location>
</feature>
<dbReference type="Pfam" id="PF26640">
    <property type="entry name" value="DUF8212"/>
    <property type="match status" value="1"/>
</dbReference>
<feature type="region of interest" description="Disordered" evidence="1">
    <location>
        <begin position="429"/>
        <end position="461"/>
    </location>
</feature>
<accession>A0A8H6IVS0</accession>
<gene>
    <name evidence="4" type="ORF">CMUS01_15554</name>
</gene>
<sequence>MWLLNAITHKLQMFGSDVPAYAILSHTWGDDEVTFQDIQDLNRARSKTSYSKIQGTCDEALRHNISWAWIDSCCIDKTSSAELTEAINSMYSYYLLSRVCFVYLSDVPPLTYSPPMGQMPSLASSRWFTRGWTLQELIAPRRSIFYAGDWSAIGTKGMHRDERPFVKALAHITGVFESVLSKSRQPRDYSVAERMSWASTRQTTRDEDLAYCLMGLFGVHMPVLYGEGLTHAFQRLQHEIIRTSPDETIFAWRADPTQEVVDPHTGELRRRAQGSSGLLAATPADFARSHDVHQRALHRSSPFRLFSMTNMGLSIVAELIPLASPGSPQSSPSPSRQGPQAAQDGPRPLVVVPIGASDRPTDAAPRARLGLYLEPVLQTSSSHAGLQTLYRRVRCGEFCFAPQPAGDFPRGVQTDMFILGDEQFAEMRWADRSSTTSGARLSVSPSASPRASPRLGSMDLE</sequence>
<evidence type="ECO:0000313" key="5">
    <source>
        <dbReference type="Proteomes" id="UP000639643"/>
    </source>
</evidence>